<feature type="transmembrane region" description="Helical" evidence="7">
    <location>
        <begin position="184"/>
        <end position="214"/>
    </location>
</feature>
<organism evidence="10 11">
    <name type="scientific">Ligilactobacillus ruminis</name>
    <dbReference type="NCBI Taxonomy" id="1623"/>
    <lineage>
        <taxon>Bacteria</taxon>
        <taxon>Bacillati</taxon>
        <taxon>Bacillota</taxon>
        <taxon>Bacilli</taxon>
        <taxon>Lactobacillales</taxon>
        <taxon>Lactobacillaceae</taxon>
        <taxon>Ligilactobacillus</taxon>
    </lineage>
</organism>
<dbReference type="EMBL" id="JHAJ01000007">
    <property type="protein sequence ID" value="KLA47404.1"/>
    <property type="molecule type" value="Genomic_DNA"/>
</dbReference>
<dbReference type="GO" id="GO:0005886">
    <property type="term" value="C:plasma membrane"/>
    <property type="evidence" value="ECO:0007669"/>
    <property type="project" value="UniProtKB-SubCell"/>
</dbReference>
<feature type="domain" description="Threonine/Serine exporter ThrE" evidence="9">
    <location>
        <begin position="339"/>
        <end position="466"/>
    </location>
</feature>
<feature type="domain" description="Threonine/serine exporter-like N-terminal" evidence="8">
    <location>
        <begin position="71"/>
        <end position="316"/>
    </location>
</feature>
<accession>A0A837IU29</accession>
<feature type="transmembrane region" description="Helical" evidence="7">
    <location>
        <begin position="444"/>
        <end position="464"/>
    </location>
</feature>
<evidence type="ECO:0000259" key="8">
    <source>
        <dbReference type="Pfam" id="PF06738"/>
    </source>
</evidence>
<dbReference type="InterPro" id="IPR050539">
    <property type="entry name" value="ThrE_Dicarb/AminoAcid_Exp"/>
</dbReference>
<evidence type="ECO:0000313" key="10">
    <source>
        <dbReference type="EMBL" id="KLA47404.1"/>
    </source>
</evidence>
<feature type="transmembrane region" description="Helical" evidence="7">
    <location>
        <begin position="331"/>
        <end position="353"/>
    </location>
</feature>
<feature type="transmembrane region" description="Helical" evidence="7">
    <location>
        <begin position="262"/>
        <end position="284"/>
    </location>
</feature>
<name>A0A837IU29_9LACO</name>
<comment type="caution">
    <text evidence="10">The sequence shown here is derived from an EMBL/GenBank/DDBJ whole genome shotgun (WGS) entry which is preliminary data.</text>
</comment>
<comment type="subcellular location">
    <subcellularLocation>
        <location evidence="1">Cell membrane</location>
        <topology evidence="1">Multi-pass membrane protein</topology>
    </subcellularLocation>
</comment>
<evidence type="ECO:0000256" key="6">
    <source>
        <dbReference type="ARBA" id="ARBA00034125"/>
    </source>
</evidence>
<feature type="transmembrane region" description="Helical" evidence="7">
    <location>
        <begin position="411"/>
        <end position="432"/>
    </location>
</feature>
<proteinExistence type="inferred from homology"/>
<dbReference type="Pfam" id="PF06738">
    <property type="entry name" value="ThrE"/>
    <property type="match status" value="1"/>
</dbReference>
<evidence type="ECO:0000256" key="3">
    <source>
        <dbReference type="ARBA" id="ARBA00022692"/>
    </source>
</evidence>
<evidence type="ECO:0000256" key="1">
    <source>
        <dbReference type="ARBA" id="ARBA00004651"/>
    </source>
</evidence>
<evidence type="ECO:0000256" key="5">
    <source>
        <dbReference type="ARBA" id="ARBA00023136"/>
    </source>
</evidence>
<keyword evidence="3 7" id="KW-0812">Transmembrane</keyword>
<dbReference type="InterPro" id="IPR024528">
    <property type="entry name" value="ThrE_2"/>
</dbReference>
<gene>
    <name evidence="10" type="ORF">LRB_169</name>
</gene>
<dbReference type="Pfam" id="PF12821">
    <property type="entry name" value="ThrE_2"/>
    <property type="match status" value="1"/>
</dbReference>
<evidence type="ECO:0000256" key="2">
    <source>
        <dbReference type="ARBA" id="ARBA00022475"/>
    </source>
</evidence>
<evidence type="ECO:0000256" key="7">
    <source>
        <dbReference type="SAM" id="Phobius"/>
    </source>
</evidence>
<feature type="transmembrane region" description="Helical" evidence="7">
    <location>
        <begin position="226"/>
        <end position="250"/>
    </location>
</feature>
<comment type="similarity">
    <text evidence="6">Belongs to the ThrE exporter (TC 2.A.79) family.</text>
</comment>
<dbReference type="GO" id="GO:0015744">
    <property type="term" value="P:succinate transport"/>
    <property type="evidence" value="ECO:0007669"/>
    <property type="project" value="TreeGrafter"/>
</dbReference>
<evidence type="ECO:0000313" key="11">
    <source>
        <dbReference type="Proteomes" id="UP000035618"/>
    </source>
</evidence>
<feature type="transmembrane region" description="Helical" evidence="7">
    <location>
        <begin position="383"/>
        <end position="404"/>
    </location>
</feature>
<dbReference type="Proteomes" id="UP000035618">
    <property type="component" value="Unassembled WGS sequence"/>
</dbReference>
<feature type="transmembrane region" description="Helical" evidence="7">
    <location>
        <begin position="360"/>
        <end position="377"/>
    </location>
</feature>
<reference evidence="10 11" key="1">
    <citation type="journal article" date="2015" name="BMC Microbiol.">
        <title>Lactobacillus ruminis strains cluster according to their mammalian gut source.</title>
        <authorList>
            <person name="O' Donnell M.M."/>
            <person name="Harris H.M."/>
            <person name="Lynch D.B."/>
            <person name="Ross R.P."/>
            <person name="O'Toole P.W."/>
        </authorList>
    </citation>
    <scope>NUCLEOTIDE SEQUENCE [LARGE SCALE GENOMIC DNA]</scope>
    <source>
        <strain evidence="10 11">ATCC 27780</strain>
    </source>
</reference>
<protein>
    <submittedName>
        <fullName evidence="10">Integral membrane protein</fullName>
    </submittedName>
</protein>
<evidence type="ECO:0000259" key="9">
    <source>
        <dbReference type="Pfam" id="PF12821"/>
    </source>
</evidence>
<dbReference type="AlphaFoldDB" id="A0A837IU29"/>
<keyword evidence="2" id="KW-1003">Cell membrane</keyword>
<keyword evidence="4 7" id="KW-1133">Transmembrane helix</keyword>
<dbReference type="PANTHER" id="PTHR34390">
    <property type="entry name" value="UPF0442 PROTEIN YJJB-RELATED"/>
    <property type="match status" value="1"/>
</dbReference>
<dbReference type="GO" id="GO:0022857">
    <property type="term" value="F:transmembrane transporter activity"/>
    <property type="evidence" value="ECO:0007669"/>
    <property type="project" value="InterPro"/>
</dbReference>
<dbReference type="PANTHER" id="PTHR34390:SF2">
    <property type="entry name" value="SUCCINATE TRANSPORTER SUBUNIT YJJP-RELATED"/>
    <property type="match status" value="1"/>
</dbReference>
<dbReference type="InterPro" id="IPR010619">
    <property type="entry name" value="ThrE-like_N"/>
</dbReference>
<keyword evidence="5 7" id="KW-0472">Membrane</keyword>
<evidence type="ECO:0000256" key="4">
    <source>
        <dbReference type="ARBA" id="ARBA00022989"/>
    </source>
</evidence>
<sequence length="476" mass="52548">MLKLKVFLPRKIFGGIDMSKEEELRQRSSIHLSQKHQKHHKHHMAMPWHDFIPDDDHDLARAASLPAKAAVVGRVGLMMLACGTGAWRVRDSMNVMARKLGLVCSADIGLISIEFTCIDKDGQSYTQALSLPTTGVNTDKLTRMEHFVKRINRKETKMTLEEIHDELDKIQKTPGNYKPYQVGLASALACCAFVFLLGGGIIEMIGSFIGAGLGNYTRRRMLDKHITLLACVAVSVMVACLSYTLSFHVMELLFNVSARHEAGYIGAMLFVIPGFPFITSGLDIAKMDMRSGLERLAHAIVIIGVATLVGWVTALVVHLQPENFMPLQLTVLQLMFLRVIASFCGVYGFSIMFNSPRKMASIAGCIGAVANTLRLELVDLCGMAPGVAAFFGALTAGLLASYVYKRMHYPRISLTVPSIVIMVPGLYMYRAIYNIGVTSISDGALWLTKALLIVMFLPLGLIVARIITDDKWRYCN</sequence>
<feature type="transmembrane region" description="Helical" evidence="7">
    <location>
        <begin position="296"/>
        <end position="319"/>
    </location>
</feature>